<feature type="region of interest" description="Disordered" evidence="1">
    <location>
        <begin position="1"/>
        <end position="118"/>
    </location>
</feature>
<gene>
    <name evidence="2" type="ORF">ORAREDHAP_LOCUS20001</name>
</gene>
<accession>A0A6J5WPH6</accession>
<keyword evidence="3" id="KW-1185">Reference proteome</keyword>
<sequence>MGDDLRGWGCEETGGVGGNGVEAQGGDTIRRGDVQGGRSASPQNNGTRMKEEKRGAGAGTKPRKSLAEVLGGGHSGWRKLGARDSMQTTGGRVRWDQKGRQRQRWTPLPHRGEGIVSPSLVHAGGLTRKEGELRVGVGAGTPATRTGERGAMDKQSRRNRGHWRAGVTKGQASREVMSGDGQPRSYRMTKDVRAGGNKESIHNKYQVSMKAKESTARFGPRAVKDDNTQEKNSTGAPKKTTAARRGTEMAHQYHAEGVEKRSGKARSQESKHEAEQMSNEMFRRVSCIRGGPTPANGVEGRDWTLTRRAISGSTLNSRNGLLVWASHSGGGQGGDVADKIHPQYRAQGMLGRGLCFWISSALLVGRGKPELRAMAHTKNIHLEIFLVGSELGPTRTRTEEISNEAVERD</sequence>
<dbReference type="Proteomes" id="UP000507245">
    <property type="component" value="Unassembled WGS sequence"/>
</dbReference>
<dbReference type="EMBL" id="CAEKKB010000003">
    <property type="protein sequence ID" value="CAB4303620.1"/>
    <property type="molecule type" value="Genomic_DNA"/>
</dbReference>
<evidence type="ECO:0000256" key="1">
    <source>
        <dbReference type="SAM" id="MobiDB-lite"/>
    </source>
</evidence>
<feature type="compositionally biased region" description="Polar residues" evidence="1">
    <location>
        <begin position="38"/>
        <end position="47"/>
    </location>
</feature>
<evidence type="ECO:0000313" key="3">
    <source>
        <dbReference type="Proteomes" id="UP000507245"/>
    </source>
</evidence>
<reference evidence="3" key="1">
    <citation type="journal article" date="2020" name="Genome Biol.">
        <title>Gamete binning: chromosome-level and haplotype-resolved genome assembly enabled by high-throughput single-cell sequencing of gamete genomes.</title>
        <authorList>
            <person name="Campoy J.A."/>
            <person name="Sun H."/>
            <person name="Goel M."/>
            <person name="Jiao W.-B."/>
            <person name="Folz-Donahue K."/>
            <person name="Wang N."/>
            <person name="Rubio M."/>
            <person name="Liu C."/>
            <person name="Kukat C."/>
            <person name="Ruiz D."/>
            <person name="Huettel B."/>
            <person name="Schneeberger K."/>
        </authorList>
    </citation>
    <scope>NUCLEOTIDE SEQUENCE [LARGE SCALE GENOMIC DNA]</scope>
    <source>
        <strain evidence="3">cv. Rojo Pasion</strain>
    </source>
</reference>
<dbReference type="AlphaFoldDB" id="A0A6J5WPH6"/>
<feature type="region of interest" description="Disordered" evidence="1">
    <location>
        <begin position="131"/>
        <end position="277"/>
    </location>
</feature>
<feature type="compositionally biased region" description="Basic and acidic residues" evidence="1">
    <location>
        <begin position="245"/>
        <end position="275"/>
    </location>
</feature>
<proteinExistence type="predicted"/>
<organism evidence="2 3">
    <name type="scientific">Prunus armeniaca</name>
    <name type="common">Apricot</name>
    <name type="synonym">Armeniaca vulgaris</name>
    <dbReference type="NCBI Taxonomy" id="36596"/>
    <lineage>
        <taxon>Eukaryota</taxon>
        <taxon>Viridiplantae</taxon>
        <taxon>Streptophyta</taxon>
        <taxon>Embryophyta</taxon>
        <taxon>Tracheophyta</taxon>
        <taxon>Spermatophyta</taxon>
        <taxon>Magnoliopsida</taxon>
        <taxon>eudicotyledons</taxon>
        <taxon>Gunneridae</taxon>
        <taxon>Pentapetalae</taxon>
        <taxon>rosids</taxon>
        <taxon>fabids</taxon>
        <taxon>Rosales</taxon>
        <taxon>Rosaceae</taxon>
        <taxon>Amygdaloideae</taxon>
        <taxon>Amygdaleae</taxon>
        <taxon>Prunus</taxon>
    </lineage>
</organism>
<protein>
    <submittedName>
        <fullName evidence="2">Uncharacterized protein</fullName>
    </submittedName>
</protein>
<name>A0A6J5WPH6_PRUAR</name>
<feature type="compositionally biased region" description="Basic and acidic residues" evidence="1">
    <location>
        <begin position="146"/>
        <end position="156"/>
    </location>
</feature>
<evidence type="ECO:0000313" key="2">
    <source>
        <dbReference type="EMBL" id="CAB4303620.1"/>
    </source>
</evidence>